<dbReference type="STRING" id="1192034.CAP_5697"/>
<dbReference type="InterPro" id="IPR001926">
    <property type="entry name" value="TrpB-like_PALP"/>
</dbReference>
<dbReference type="InterPro" id="IPR036052">
    <property type="entry name" value="TrpB-like_PALP_sf"/>
</dbReference>
<evidence type="ECO:0000313" key="6">
    <source>
        <dbReference type="EMBL" id="EYF03365.1"/>
    </source>
</evidence>
<feature type="domain" description="Tryptophan synthase beta chain-like PALP" evidence="5">
    <location>
        <begin position="23"/>
        <end position="319"/>
    </location>
</feature>
<protein>
    <recommendedName>
        <fullName evidence="5">Tryptophan synthase beta chain-like PALP domain-containing protein</fullName>
    </recommendedName>
</protein>
<comment type="similarity">
    <text evidence="2">Belongs to the ACC deaminase/D-cysteine desulfhydrase family.</text>
</comment>
<comment type="cofactor">
    <cofactor evidence="1">
        <name>pyridoxal 5'-phosphate</name>
        <dbReference type="ChEBI" id="CHEBI:597326"/>
    </cofactor>
</comment>
<sequence length="554" mass="58037">MTSPVRSLEAFDDTFPRKGFLDAPTPITALPRLAADLGLRHLAIKRDDLCGSLFGGTKPRKLDYLLAAPPFSEAEAWVGSGGIGSGNMVALTAAGKALGRAVHAHLFWTPVSAGILDNLAFTASGTASISFYASRAEIGLKQPRLMLSRAPFVGGMPALPPGSSTPLGMLGLVRAALELRAQIDAGEIEAPLRIYVPLGSGGLASGLSVGLGFARIPARVIGVTVVERFIAPARRFRGMQRSLVDLLEAHGMGPVPEPAELVLDRGHVGRGYGIPTPASLAACELLAAEGMTLDPVYTGKAMAALLADAARERGGSVLLWQTARRAPLPHDEGWREKLPPALARRIEDPATVDRARRRTVVALGVAAGAAVLGVRMFGGYPGRASFQGAVLSAREAHIVEAAAEALLPIHPGSSETDGNVGGDVASVPARVDRYLTGMPEGTVREVHAMLLLIEQGTTPLGGRLRRFTSLSPAEREAYLGGLAARGGLLAQAYQGLRDLVMVGVYQQRSTWAALGYGGPQVPEGYDPQGPERRDFPAYDALVAPRGARPKGAQG</sequence>
<dbReference type="SUPFAM" id="SSF53686">
    <property type="entry name" value="Tryptophan synthase beta subunit-like PLP-dependent enzymes"/>
    <property type="match status" value="1"/>
</dbReference>
<gene>
    <name evidence="6" type="ORF">CAP_5697</name>
</gene>
<dbReference type="eggNOG" id="COG2515">
    <property type="taxonomic scope" value="Bacteria"/>
</dbReference>
<keyword evidence="7" id="KW-1185">Reference proteome</keyword>
<evidence type="ECO:0000259" key="5">
    <source>
        <dbReference type="Pfam" id="PF00291"/>
    </source>
</evidence>
<accession>A0A017T3D8</accession>
<evidence type="ECO:0000313" key="7">
    <source>
        <dbReference type="Proteomes" id="UP000019678"/>
    </source>
</evidence>
<comment type="caution">
    <text evidence="6">The sequence shown here is derived from an EMBL/GenBank/DDBJ whole genome shotgun (WGS) entry which is preliminary data.</text>
</comment>
<dbReference type="EMBL" id="ASRX01000048">
    <property type="protein sequence ID" value="EYF03365.1"/>
    <property type="molecule type" value="Genomic_DNA"/>
</dbReference>
<keyword evidence="3" id="KW-0663">Pyridoxal phosphate</keyword>
<dbReference type="RefSeq" id="WP_063748759.1">
    <property type="nucleotide sequence ID" value="NZ_ASRX01000048.1"/>
</dbReference>
<dbReference type="InterPro" id="IPR027278">
    <property type="entry name" value="ACCD_DCysDesulf"/>
</dbReference>
<dbReference type="PANTHER" id="PTHR43780:SF2">
    <property type="entry name" value="1-AMINOCYCLOPROPANE-1-CARBOXYLATE DEAMINASE-RELATED"/>
    <property type="match status" value="1"/>
</dbReference>
<dbReference type="Proteomes" id="UP000019678">
    <property type="component" value="Unassembled WGS sequence"/>
</dbReference>
<dbReference type="AlphaFoldDB" id="A0A017T3D8"/>
<dbReference type="Gene3D" id="3.40.50.1100">
    <property type="match status" value="2"/>
</dbReference>
<dbReference type="Pfam" id="PF00291">
    <property type="entry name" value="PALP"/>
    <property type="match status" value="1"/>
</dbReference>
<name>A0A017T3D8_9BACT</name>
<evidence type="ECO:0000256" key="3">
    <source>
        <dbReference type="ARBA" id="ARBA00022898"/>
    </source>
</evidence>
<reference evidence="6 7" key="1">
    <citation type="submission" date="2013-05" db="EMBL/GenBank/DDBJ databases">
        <title>Genome assembly of Chondromyces apiculatus DSM 436.</title>
        <authorList>
            <person name="Sharma G."/>
            <person name="Khatri I."/>
            <person name="Kaur C."/>
            <person name="Mayilraj S."/>
            <person name="Subramanian S."/>
        </authorList>
    </citation>
    <scope>NUCLEOTIDE SEQUENCE [LARGE SCALE GENOMIC DNA]</scope>
    <source>
        <strain evidence="6 7">DSM 436</strain>
    </source>
</reference>
<proteinExistence type="inferred from homology"/>
<evidence type="ECO:0000256" key="4">
    <source>
        <dbReference type="SAM" id="MobiDB-lite"/>
    </source>
</evidence>
<dbReference type="GO" id="GO:0019148">
    <property type="term" value="F:D-cysteine desulfhydrase activity"/>
    <property type="evidence" value="ECO:0007669"/>
    <property type="project" value="TreeGrafter"/>
</dbReference>
<evidence type="ECO:0000256" key="1">
    <source>
        <dbReference type="ARBA" id="ARBA00001933"/>
    </source>
</evidence>
<organism evidence="6 7">
    <name type="scientific">Chondromyces apiculatus DSM 436</name>
    <dbReference type="NCBI Taxonomy" id="1192034"/>
    <lineage>
        <taxon>Bacteria</taxon>
        <taxon>Pseudomonadati</taxon>
        <taxon>Myxococcota</taxon>
        <taxon>Polyangia</taxon>
        <taxon>Polyangiales</taxon>
        <taxon>Polyangiaceae</taxon>
        <taxon>Chondromyces</taxon>
    </lineage>
</organism>
<evidence type="ECO:0000256" key="2">
    <source>
        <dbReference type="ARBA" id="ARBA00008639"/>
    </source>
</evidence>
<dbReference type="PANTHER" id="PTHR43780">
    <property type="entry name" value="1-AMINOCYCLOPROPANE-1-CARBOXYLATE DEAMINASE-RELATED"/>
    <property type="match status" value="1"/>
</dbReference>
<feature type="region of interest" description="Disordered" evidence="4">
    <location>
        <begin position="519"/>
        <end position="554"/>
    </location>
</feature>